<dbReference type="Proteomes" id="UP000320857">
    <property type="component" value="Unassembled WGS sequence"/>
</dbReference>
<evidence type="ECO:0000256" key="3">
    <source>
        <dbReference type="ARBA" id="ARBA00023012"/>
    </source>
</evidence>
<evidence type="ECO:0000256" key="2">
    <source>
        <dbReference type="ARBA" id="ARBA00022777"/>
    </source>
</evidence>
<dbReference type="Pfam" id="PF07730">
    <property type="entry name" value="HisKA_3"/>
    <property type="match status" value="1"/>
</dbReference>
<proteinExistence type="predicted"/>
<dbReference type="AlphaFoldDB" id="A0A5P0YPS7"/>
<dbReference type="SUPFAM" id="SSF55874">
    <property type="entry name" value="ATPase domain of HSP90 chaperone/DNA topoisomerase II/histidine kinase"/>
    <property type="match status" value="1"/>
</dbReference>
<dbReference type="OrthoDB" id="227596at2"/>
<dbReference type="PANTHER" id="PTHR24421">
    <property type="entry name" value="NITRATE/NITRITE SENSOR PROTEIN NARX-RELATED"/>
    <property type="match status" value="1"/>
</dbReference>
<protein>
    <submittedName>
        <fullName evidence="6">Uncharacterized protein</fullName>
    </submittedName>
</protein>
<dbReference type="Gene3D" id="1.20.5.1930">
    <property type="match status" value="1"/>
</dbReference>
<name>A0A5P0YPS7_9ACTN</name>
<accession>A0A5P0YPS7</accession>
<gene>
    <name evidence="6" type="ORF">FNX44_006835</name>
</gene>
<reference evidence="6 7" key="1">
    <citation type="submission" date="2019-10" db="EMBL/GenBank/DDBJ databases">
        <title>Streptomyces sp. nov., a novel actinobacterium isolated from alkaline environment.</title>
        <authorList>
            <person name="Golinska P."/>
        </authorList>
    </citation>
    <scope>NUCLEOTIDE SEQUENCE [LARGE SCALE GENOMIC DNA]</scope>
    <source>
        <strain evidence="6 7">OF1</strain>
    </source>
</reference>
<dbReference type="InterPro" id="IPR011712">
    <property type="entry name" value="Sig_transdc_His_kin_sub3_dim/P"/>
</dbReference>
<dbReference type="InterPro" id="IPR036890">
    <property type="entry name" value="HATPase_C_sf"/>
</dbReference>
<dbReference type="GO" id="GO:0046983">
    <property type="term" value="F:protein dimerization activity"/>
    <property type="evidence" value="ECO:0007669"/>
    <property type="project" value="InterPro"/>
</dbReference>
<feature type="domain" description="Histidine kinase/HSP90-like ATPase" evidence="4">
    <location>
        <begin position="138"/>
        <end position="228"/>
    </location>
</feature>
<dbReference type="GO" id="GO:0016020">
    <property type="term" value="C:membrane"/>
    <property type="evidence" value="ECO:0007669"/>
    <property type="project" value="InterPro"/>
</dbReference>
<dbReference type="Pfam" id="PF02518">
    <property type="entry name" value="HATPase_c"/>
    <property type="match status" value="1"/>
</dbReference>
<dbReference type="EMBL" id="VJYK02000047">
    <property type="protein sequence ID" value="MQS01597.1"/>
    <property type="molecule type" value="Genomic_DNA"/>
</dbReference>
<keyword evidence="3" id="KW-0902">Two-component regulatory system</keyword>
<evidence type="ECO:0000313" key="6">
    <source>
        <dbReference type="EMBL" id="MQS01597.1"/>
    </source>
</evidence>
<dbReference type="InterPro" id="IPR050482">
    <property type="entry name" value="Sensor_HK_TwoCompSys"/>
</dbReference>
<dbReference type="PANTHER" id="PTHR24421:SF58">
    <property type="entry name" value="SIGNAL TRANSDUCTION HISTIDINE-PROTEIN KINASE_PHOSPHATASE UHPB"/>
    <property type="match status" value="1"/>
</dbReference>
<evidence type="ECO:0000313" key="7">
    <source>
        <dbReference type="Proteomes" id="UP000320857"/>
    </source>
</evidence>
<evidence type="ECO:0000259" key="4">
    <source>
        <dbReference type="Pfam" id="PF02518"/>
    </source>
</evidence>
<keyword evidence="2" id="KW-0418">Kinase</keyword>
<evidence type="ECO:0000259" key="5">
    <source>
        <dbReference type="Pfam" id="PF07730"/>
    </source>
</evidence>
<dbReference type="CDD" id="cd16917">
    <property type="entry name" value="HATPase_UhpB-NarQ-NarX-like"/>
    <property type="match status" value="1"/>
</dbReference>
<comment type="caution">
    <text evidence="6">The sequence shown here is derived from an EMBL/GenBank/DDBJ whole genome shotgun (WGS) entry which is preliminary data.</text>
</comment>
<keyword evidence="7" id="KW-1185">Reference proteome</keyword>
<dbReference type="InterPro" id="IPR003594">
    <property type="entry name" value="HATPase_dom"/>
</dbReference>
<dbReference type="Gene3D" id="3.30.565.10">
    <property type="entry name" value="Histidine kinase-like ATPase, C-terminal domain"/>
    <property type="match status" value="1"/>
</dbReference>
<keyword evidence="1" id="KW-0808">Transferase</keyword>
<feature type="domain" description="Signal transduction histidine kinase subgroup 3 dimerisation and phosphoacceptor" evidence="5">
    <location>
        <begin position="32"/>
        <end position="91"/>
    </location>
</feature>
<organism evidence="6 7">
    <name type="scientific">Streptomyces alkaliterrae</name>
    <dbReference type="NCBI Taxonomy" id="2213162"/>
    <lineage>
        <taxon>Bacteria</taxon>
        <taxon>Bacillati</taxon>
        <taxon>Actinomycetota</taxon>
        <taxon>Actinomycetes</taxon>
        <taxon>Kitasatosporales</taxon>
        <taxon>Streptomycetaceae</taxon>
        <taxon>Streptomyces</taxon>
    </lineage>
</organism>
<dbReference type="GO" id="GO:0000155">
    <property type="term" value="F:phosphorelay sensor kinase activity"/>
    <property type="evidence" value="ECO:0007669"/>
    <property type="project" value="InterPro"/>
</dbReference>
<evidence type="ECO:0000256" key="1">
    <source>
        <dbReference type="ARBA" id="ARBA00022679"/>
    </source>
</evidence>
<sequence>MLGSALGMAIVLLLFVGREGSSAREASAVVLERRRLARELHDAVGSRLVAMALHARQLPQHAGVRGSSGQVIDELAQQTMRDLRRVLSRLDADGAEPDRGGSLEGVVGELVSAQPADRVRYSCAGREVDRPATPAVRHALVRITQECLANALKHGTGTVRVSLAVGEDLLLTVVNDVPSERGSLFALSGEGRRGLRGMRERASSVGGHVEYECGPDGRFEVRAWLPLTAGARREAERGAVACLRPAS</sequence>